<evidence type="ECO:0000256" key="8">
    <source>
        <dbReference type="ARBA" id="ARBA00022771"/>
    </source>
</evidence>
<comment type="caution">
    <text evidence="18">The sequence shown here is derived from an EMBL/GenBank/DDBJ whole genome shotgun (WGS) entry which is preliminary data.</text>
</comment>
<evidence type="ECO:0000313" key="19">
    <source>
        <dbReference type="Proteomes" id="UP000237000"/>
    </source>
</evidence>
<gene>
    <name evidence="18" type="ORF">TorRG33x02_321430</name>
</gene>
<comment type="catalytic activity">
    <reaction evidence="1">
        <text>S-ubiquitinyl-[E2 ubiquitin-conjugating enzyme]-L-cysteine + [acceptor protein]-L-lysine = [E2 ubiquitin-conjugating enzyme]-L-cysteine + N(6)-ubiquitinyl-[acceptor protein]-L-lysine.</text>
        <dbReference type="EC" id="2.3.2.27"/>
    </reaction>
</comment>
<evidence type="ECO:0000256" key="5">
    <source>
        <dbReference type="ARBA" id="ARBA00022679"/>
    </source>
</evidence>
<accession>A0A2P5BGX5</accession>
<evidence type="ECO:0000256" key="2">
    <source>
        <dbReference type="ARBA" id="ARBA00004167"/>
    </source>
</evidence>
<dbReference type="SUPFAM" id="SSF57850">
    <property type="entry name" value="RING/U-box"/>
    <property type="match status" value="1"/>
</dbReference>
<organism evidence="18 19">
    <name type="scientific">Trema orientale</name>
    <name type="common">Charcoal tree</name>
    <name type="synonym">Celtis orientalis</name>
    <dbReference type="NCBI Taxonomy" id="63057"/>
    <lineage>
        <taxon>Eukaryota</taxon>
        <taxon>Viridiplantae</taxon>
        <taxon>Streptophyta</taxon>
        <taxon>Embryophyta</taxon>
        <taxon>Tracheophyta</taxon>
        <taxon>Spermatophyta</taxon>
        <taxon>Magnoliopsida</taxon>
        <taxon>eudicotyledons</taxon>
        <taxon>Gunneridae</taxon>
        <taxon>Pentapetalae</taxon>
        <taxon>rosids</taxon>
        <taxon>fabids</taxon>
        <taxon>Rosales</taxon>
        <taxon>Cannabaceae</taxon>
        <taxon>Trema</taxon>
    </lineage>
</organism>
<evidence type="ECO:0000256" key="4">
    <source>
        <dbReference type="ARBA" id="ARBA00012483"/>
    </source>
</evidence>
<dbReference type="EMBL" id="JXTC01000523">
    <property type="protein sequence ID" value="PON48058.1"/>
    <property type="molecule type" value="Genomic_DNA"/>
</dbReference>
<dbReference type="Proteomes" id="UP000237000">
    <property type="component" value="Unassembled WGS sequence"/>
</dbReference>
<evidence type="ECO:0000256" key="3">
    <source>
        <dbReference type="ARBA" id="ARBA00004906"/>
    </source>
</evidence>
<keyword evidence="8 14" id="KW-0863">Zinc-finger</keyword>
<keyword evidence="11 16" id="KW-1133">Transmembrane helix</keyword>
<keyword evidence="19" id="KW-1185">Reference proteome</keyword>
<evidence type="ECO:0000256" key="6">
    <source>
        <dbReference type="ARBA" id="ARBA00022692"/>
    </source>
</evidence>
<evidence type="ECO:0000256" key="13">
    <source>
        <dbReference type="ARBA" id="ARBA00024209"/>
    </source>
</evidence>
<feature type="transmembrane region" description="Helical" evidence="16">
    <location>
        <begin position="25"/>
        <end position="46"/>
    </location>
</feature>
<keyword evidence="7" id="KW-0479">Metal-binding</keyword>
<dbReference type="SMART" id="SM00184">
    <property type="entry name" value="RING"/>
    <property type="match status" value="1"/>
</dbReference>
<dbReference type="CDD" id="cd16461">
    <property type="entry name" value="RING-H2_EL5-like"/>
    <property type="match status" value="1"/>
</dbReference>
<comment type="pathway">
    <text evidence="3">Protein modification; protein ubiquitination.</text>
</comment>
<sequence length="185" mass="20125">MATPSIYQPPPPPPPPPAAKSNLPMLYYGLIVVGTAAIVLALYNIIVIRLCSDRRSQLPQPRPNSSLIEVSRTSSRAGFEDRALPSSFKYKKEKAAMTAAAAAEADSECAVCLSAFEEGEEIRNLPRCKHSFHAPCIDMWLYSHSDCPLCRAPVVVSGAGRCHRHVTSPPEENSREVLLNSTVPV</sequence>
<evidence type="ECO:0000256" key="11">
    <source>
        <dbReference type="ARBA" id="ARBA00022989"/>
    </source>
</evidence>
<dbReference type="InterPro" id="IPR001841">
    <property type="entry name" value="Znf_RING"/>
</dbReference>
<dbReference type="EC" id="2.3.2.27" evidence="4"/>
<keyword evidence="9" id="KW-0833">Ubl conjugation pathway</keyword>
<dbReference type="Gene3D" id="3.30.40.10">
    <property type="entry name" value="Zinc/RING finger domain, C3HC4 (zinc finger)"/>
    <property type="match status" value="1"/>
</dbReference>
<evidence type="ECO:0000256" key="14">
    <source>
        <dbReference type="PROSITE-ProRule" id="PRU00175"/>
    </source>
</evidence>
<evidence type="ECO:0000256" key="16">
    <source>
        <dbReference type="SAM" id="Phobius"/>
    </source>
</evidence>
<evidence type="ECO:0000256" key="12">
    <source>
        <dbReference type="ARBA" id="ARBA00023136"/>
    </source>
</evidence>
<dbReference type="PANTHER" id="PTHR46913">
    <property type="entry name" value="RING-H2 FINGER PROTEIN ATL16"/>
    <property type="match status" value="1"/>
</dbReference>
<keyword evidence="10" id="KW-0862">Zinc</keyword>
<dbReference type="InterPro" id="IPR044600">
    <property type="entry name" value="ATL1/ATL16-like"/>
</dbReference>
<name>A0A2P5BGX5_TREOI</name>
<dbReference type="GO" id="GO:0008270">
    <property type="term" value="F:zinc ion binding"/>
    <property type="evidence" value="ECO:0007669"/>
    <property type="project" value="UniProtKB-KW"/>
</dbReference>
<dbReference type="UniPathway" id="UPA00143"/>
<evidence type="ECO:0000256" key="7">
    <source>
        <dbReference type="ARBA" id="ARBA00022723"/>
    </source>
</evidence>
<feature type="region of interest" description="Disordered" evidence="15">
    <location>
        <begin position="166"/>
        <end position="185"/>
    </location>
</feature>
<evidence type="ECO:0000256" key="10">
    <source>
        <dbReference type="ARBA" id="ARBA00022833"/>
    </source>
</evidence>
<protein>
    <recommendedName>
        <fullName evidence="4">RING-type E3 ubiquitin transferase</fullName>
        <ecNumber evidence="4">2.3.2.27</ecNumber>
    </recommendedName>
</protein>
<dbReference type="InterPro" id="IPR013083">
    <property type="entry name" value="Znf_RING/FYVE/PHD"/>
</dbReference>
<comment type="subcellular location">
    <subcellularLocation>
        <location evidence="2">Membrane</location>
        <topology evidence="2">Single-pass membrane protein</topology>
    </subcellularLocation>
</comment>
<dbReference type="PANTHER" id="PTHR46913:SF1">
    <property type="entry name" value="RING-H2 FINGER PROTEIN ATL16"/>
    <property type="match status" value="1"/>
</dbReference>
<dbReference type="GO" id="GO:0061630">
    <property type="term" value="F:ubiquitin protein ligase activity"/>
    <property type="evidence" value="ECO:0007669"/>
    <property type="project" value="UniProtKB-EC"/>
</dbReference>
<dbReference type="GO" id="GO:0016020">
    <property type="term" value="C:membrane"/>
    <property type="evidence" value="ECO:0007669"/>
    <property type="project" value="UniProtKB-SubCell"/>
</dbReference>
<keyword evidence="6 16" id="KW-0812">Transmembrane</keyword>
<dbReference type="AlphaFoldDB" id="A0A2P5BGX5"/>
<dbReference type="Pfam" id="PF13639">
    <property type="entry name" value="zf-RING_2"/>
    <property type="match status" value="1"/>
</dbReference>
<feature type="domain" description="RING-type" evidence="17">
    <location>
        <begin position="109"/>
        <end position="151"/>
    </location>
</feature>
<dbReference type="OrthoDB" id="9984778at2759"/>
<evidence type="ECO:0000256" key="15">
    <source>
        <dbReference type="SAM" id="MobiDB-lite"/>
    </source>
</evidence>
<proteinExistence type="inferred from homology"/>
<reference evidence="19" key="1">
    <citation type="submission" date="2016-06" db="EMBL/GenBank/DDBJ databases">
        <title>Parallel loss of symbiosis genes in relatives of nitrogen-fixing non-legume Parasponia.</title>
        <authorList>
            <person name="Van Velzen R."/>
            <person name="Holmer R."/>
            <person name="Bu F."/>
            <person name="Rutten L."/>
            <person name="Van Zeijl A."/>
            <person name="Liu W."/>
            <person name="Santuari L."/>
            <person name="Cao Q."/>
            <person name="Sharma T."/>
            <person name="Shen D."/>
            <person name="Roswanjaya Y."/>
            <person name="Wardhani T."/>
            <person name="Kalhor M.S."/>
            <person name="Jansen J."/>
            <person name="Van den Hoogen J."/>
            <person name="Gungor B."/>
            <person name="Hartog M."/>
            <person name="Hontelez J."/>
            <person name="Verver J."/>
            <person name="Yang W.-C."/>
            <person name="Schijlen E."/>
            <person name="Repin R."/>
            <person name="Schilthuizen M."/>
            <person name="Schranz E."/>
            <person name="Heidstra R."/>
            <person name="Miyata K."/>
            <person name="Fedorova E."/>
            <person name="Kohlen W."/>
            <person name="Bisseling T."/>
            <person name="Smit S."/>
            <person name="Geurts R."/>
        </authorList>
    </citation>
    <scope>NUCLEOTIDE SEQUENCE [LARGE SCALE GENOMIC DNA]</scope>
    <source>
        <strain evidence="19">cv. RG33-2</strain>
    </source>
</reference>
<evidence type="ECO:0000256" key="9">
    <source>
        <dbReference type="ARBA" id="ARBA00022786"/>
    </source>
</evidence>
<dbReference type="InParanoid" id="A0A2P5BGX5"/>
<keyword evidence="12 16" id="KW-0472">Membrane</keyword>
<evidence type="ECO:0000259" key="17">
    <source>
        <dbReference type="PROSITE" id="PS50089"/>
    </source>
</evidence>
<dbReference type="FunFam" id="3.30.40.10:FF:000609">
    <property type="entry name" value="RING-H2 finger protein ATL1"/>
    <property type="match status" value="1"/>
</dbReference>
<dbReference type="PROSITE" id="PS50089">
    <property type="entry name" value="ZF_RING_2"/>
    <property type="match status" value="1"/>
</dbReference>
<comment type="similarity">
    <text evidence="13">Belongs to the RING-type zinc finger family. ATL subfamily.</text>
</comment>
<dbReference type="GO" id="GO:0016567">
    <property type="term" value="P:protein ubiquitination"/>
    <property type="evidence" value="ECO:0007669"/>
    <property type="project" value="UniProtKB-UniPathway"/>
</dbReference>
<evidence type="ECO:0000313" key="18">
    <source>
        <dbReference type="EMBL" id="PON48058.1"/>
    </source>
</evidence>
<dbReference type="STRING" id="63057.A0A2P5BGX5"/>
<evidence type="ECO:0000256" key="1">
    <source>
        <dbReference type="ARBA" id="ARBA00000900"/>
    </source>
</evidence>
<keyword evidence="5" id="KW-0808">Transferase</keyword>